<proteinExistence type="predicted"/>
<dbReference type="RefSeq" id="WP_088619843.1">
    <property type="nucleotide sequence ID" value="NZ_CP022129.1"/>
</dbReference>
<keyword evidence="2" id="KW-1185">Reference proteome</keyword>
<dbReference type="KEGG" id="mpsy:CEK71_13315"/>
<dbReference type="OrthoDB" id="5622976at2"/>
<accession>A0A1Z4C0E0</accession>
<reference evidence="1 2" key="1">
    <citation type="submission" date="2017-06" db="EMBL/GenBank/DDBJ databases">
        <title>Genome Sequencing of the methanotroph Methylovulum psychrotolerants str. HV10-M2 isolated from a high-altitude environment.</title>
        <authorList>
            <person name="Mateos-Rivera A."/>
        </authorList>
    </citation>
    <scope>NUCLEOTIDE SEQUENCE [LARGE SCALE GENOMIC DNA]</scope>
    <source>
        <strain evidence="1 2">HV10_M2</strain>
    </source>
</reference>
<gene>
    <name evidence="1" type="ORF">CEK71_13315</name>
</gene>
<name>A0A1Z4C0E0_9GAMM</name>
<dbReference type="AlphaFoldDB" id="A0A1Z4C0E0"/>
<dbReference type="EMBL" id="CP022129">
    <property type="protein sequence ID" value="ASF46971.1"/>
    <property type="molecule type" value="Genomic_DNA"/>
</dbReference>
<evidence type="ECO:0000313" key="2">
    <source>
        <dbReference type="Proteomes" id="UP000197019"/>
    </source>
</evidence>
<sequence>MQSIFIVHEGGAKKTADNELIRLLLEHLGLATALIEFRGMGSKSNFFKTDSYSFLKQAAQTDQIEKILFIVDADDPTNDSKYGGRANAQAALTAMIADLGFQDISQTYIMCDPETGTGYLESLILSSISPTERQCIQHFLNCSSFQSKENHKAILHQIYKTAYPNAPYNFGHPHFDGLKSALTYLFT</sequence>
<evidence type="ECO:0000313" key="1">
    <source>
        <dbReference type="EMBL" id="ASF46971.1"/>
    </source>
</evidence>
<protein>
    <recommendedName>
        <fullName evidence="3">DUF4276 domain-containing protein</fullName>
    </recommendedName>
</protein>
<dbReference type="Proteomes" id="UP000197019">
    <property type="component" value="Chromosome"/>
</dbReference>
<evidence type="ECO:0008006" key="3">
    <source>
        <dbReference type="Google" id="ProtNLM"/>
    </source>
</evidence>
<organism evidence="1 2">
    <name type="scientific">Methylovulum psychrotolerans</name>
    <dbReference type="NCBI Taxonomy" id="1704499"/>
    <lineage>
        <taxon>Bacteria</taxon>
        <taxon>Pseudomonadati</taxon>
        <taxon>Pseudomonadota</taxon>
        <taxon>Gammaproteobacteria</taxon>
        <taxon>Methylococcales</taxon>
        <taxon>Methylococcaceae</taxon>
        <taxon>Methylovulum</taxon>
    </lineage>
</organism>